<dbReference type="InterPro" id="IPR010330">
    <property type="entry name" value="CoiA_nuc"/>
</dbReference>
<evidence type="ECO:0008006" key="5">
    <source>
        <dbReference type="Google" id="ProtNLM"/>
    </source>
</evidence>
<organism evidence="3 4">
    <name type="scientific">Macrococcus armenti</name>
    <dbReference type="NCBI Taxonomy" id="2875764"/>
    <lineage>
        <taxon>Bacteria</taxon>
        <taxon>Bacillati</taxon>
        <taxon>Bacillota</taxon>
        <taxon>Bacilli</taxon>
        <taxon>Bacillales</taxon>
        <taxon>Staphylococcaceae</taxon>
        <taxon>Macrococcus</taxon>
    </lineage>
</organism>
<evidence type="ECO:0000313" key="4">
    <source>
        <dbReference type="Proteomes" id="UP000830343"/>
    </source>
</evidence>
<evidence type="ECO:0000259" key="2">
    <source>
        <dbReference type="Pfam" id="PF25164"/>
    </source>
</evidence>
<accession>A0ABY3ZXR0</accession>
<dbReference type="EMBL" id="CP094348">
    <property type="protein sequence ID" value="UOB21165.1"/>
    <property type="molecule type" value="Genomic_DNA"/>
</dbReference>
<dbReference type="Proteomes" id="UP000830343">
    <property type="component" value="Chromosome"/>
</dbReference>
<protein>
    <recommendedName>
        <fullName evidence="5">Competence protein CoiA</fullName>
    </recommendedName>
</protein>
<gene>
    <name evidence="3" type="ORF">MRZ06_03540</name>
</gene>
<reference evidence="3" key="2">
    <citation type="submission" date="2022-04" db="EMBL/GenBank/DDBJ databases">
        <title>Antimicrobial genetic elements in methicillin-resistant Macrococcus armenti.</title>
        <authorList>
            <person name="Keller J.E."/>
            <person name="Schwendener S."/>
            <person name="Pantucek R."/>
            <person name="Perreten V."/>
        </authorList>
    </citation>
    <scope>NUCLEOTIDE SEQUENCE</scope>
    <source>
        <strain evidence="3">CCM 2609</strain>
    </source>
</reference>
<feature type="domain" description="Competence protein CoiA nuclease-like" evidence="1">
    <location>
        <begin position="60"/>
        <end position="200"/>
    </location>
</feature>
<evidence type="ECO:0000313" key="3">
    <source>
        <dbReference type="EMBL" id="UOB21165.1"/>
    </source>
</evidence>
<dbReference type="RefSeq" id="WP_243366595.1">
    <property type="nucleotide sequence ID" value="NZ_CP094348.1"/>
</dbReference>
<feature type="domain" description="Competence protein CoiA-like N-terminal" evidence="2">
    <location>
        <begin position="16"/>
        <end position="53"/>
    </location>
</feature>
<dbReference type="Pfam" id="PF06054">
    <property type="entry name" value="CoiA_nuc"/>
    <property type="match status" value="1"/>
</dbReference>
<reference evidence="3" key="1">
    <citation type="submission" date="2022-03" db="EMBL/GenBank/DDBJ databases">
        <authorList>
            <person name="Vrbovska V."/>
            <person name="Kovarovic V."/>
            <person name="Botka T."/>
            <person name="Pantucek R."/>
        </authorList>
    </citation>
    <scope>NUCLEOTIDE SEQUENCE</scope>
    <source>
        <strain evidence="3">CCM 2609</strain>
    </source>
</reference>
<name>A0ABY3ZXR0_9STAP</name>
<proteinExistence type="predicted"/>
<evidence type="ECO:0000259" key="1">
    <source>
        <dbReference type="Pfam" id="PF06054"/>
    </source>
</evidence>
<dbReference type="InterPro" id="IPR057253">
    <property type="entry name" value="CoiA-like_N"/>
</dbReference>
<dbReference type="Pfam" id="PF25164">
    <property type="entry name" value="CoiA_N"/>
    <property type="match status" value="1"/>
</dbReference>
<keyword evidence="4" id="KW-1185">Reference proteome</keyword>
<sequence>MIQAMNIHGEIVQAQFANKSERYFCPVCQQQVMLKSGNVKVPHFAHIKSKDCFAHIYRKETAAHIEGKYKLYALFGSKYASMEYYLSEIEQIPDVYLHEGIALELQLSTIPAHLIENRTRGYQTMSINVCWIADYNSLNLNGNILTLNYFQQSLIHYPTRTLFTLNITTGDVYALRIIQVTGPNQYVVTQLKIDSKDAFLNTLNVPCHIGKDYVLNQHEVMQYIRNCKRKRSVLEPTLSALYQLRIHHNDIPLQFRIVMMEQLYLYTHPMLWQLELERMVQTESFTLQKFLEIINIHPVARCYIHDLAFCNHILEKYYRITKQIRAKSIEK</sequence>